<feature type="region of interest" description="Disordered" evidence="1">
    <location>
        <begin position="43"/>
        <end position="82"/>
    </location>
</feature>
<evidence type="ECO:0000256" key="1">
    <source>
        <dbReference type="SAM" id="MobiDB-lite"/>
    </source>
</evidence>
<reference evidence="2 3" key="1">
    <citation type="submission" date="2024-11" db="EMBL/GenBank/DDBJ databases">
        <title>Chromosome-level genome assembly of Eucalyptus globulus Labill. provides insights into its genome evolution.</title>
        <authorList>
            <person name="Li X."/>
        </authorList>
    </citation>
    <scope>NUCLEOTIDE SEQUENCE [LARGE SCALE GENOMIC DNA]</scope>
    <source>
        <strain evidence="2">CL2024</strain>
        <tissue evidence="2">Fresh tender leaves</tissue>
    </source>
</reference>
<feature type="region of interest" description="Disordered" evidence="1">
    <location>
        <begin position="1"/>
        <end position="22"/>
    </location>
</feature>
<feature type="compositionally biased region" description="Basic residues" evidence="1">
    <location>
        <begin position="274"/>
        <end position="285"/>
    </location>
</feature>
<feature type="compositionally biased region" description="Basic and acidic residues" evidence="1">
    <location>
        <begin position="132"/>
        <end position="143"/>
    </location>
</feature>
<accession>A0ABD3JBI6</accession>
<evidence type="ECO:0000313" key="2">
    <source>
        <dbReference type="EMBL" id="KAL3722947.1"/>
    </source>
</evidence>
<feature type="compositionally biased region" description="Basic and acidic residues" evidence="1">
    <location>
        <begin position="168"/>
        <end position="190"/>
    </location>
</feature>
<dbReference type="AlphaFoldDB" id="A0ABD3JBI6"/>
<gene>
    <name evidence="2" type="ORF">ACJRO7_035183</name>
</gene>
<keyword evidence="3" id="KW-1185">Reference proteome</keyword>
<feature type="compositionally biased region" description="Basic and acidic residues" evidence="1">
    <location>
        <begin position="239"/>
        <end position="260"/>
    </location>
</feature>
<evidence type="ECO:0000313" key="3">
    <source>
        <dbReference type="Proteomes" id="UP001634007"/>
    </source>
</evidence>
<dbReference type="Proteomes" id="UP001634007">
    <property type="component" value="Unassembled WGS sequence"/>
</dbReference>
<dbReference type="EMBL" id="JBJKBG010000009">
    <property type="protein sequence ID" value="KAL3722947.1"/>
    <property type="molecule type" value="Genomic_DNA"/>
</dbReference>
<feature type="compositionally biased region" description="Acidic residues" evidence="1">
    <location>
        <begin position="191"/>
        <end position="204"/>
    </location>
</feature>
<feature type="compositionally biased region" description="Low complexity" evidence="1">
    <location>
        <begin position="107"/>
        <end position="122"/>
    </location>
</feature>
<feature type="region of interest" description="Disordered" evidence="1">
    <location>
        <begin position="101"/>
        <end position="143"/>
    </location>
</feature>
<comment type="caution">
    <text evidence="2">The sequence shown here is derived from an EMBL/GenBank/DDBJ whole genome shotgun (WGS) entry which is preliminary data.</text>
</comment>
<proteinExistence type="predicted"/>
<organism evidence="2 3">
    <name type="scientific">Eucalyptus globulus</name>
    <name type="common">Tasmanian blue gum</name>
    <dbReference type="NCBI Taxonomy" id="34317"/>
    <lineage>
        <taxon>Eukaryota</taxon>
        <taxon>Viridiplantae</taxon>
        <taxon>Streptophyta</taxon>
        <taxon>Embryophyta</taxon>
        <taxon>Tracheophyta</taxon>
        <taxon>Spermatophyta</taxon>
        <taxon>Magnoliopsida</taxon>
        <taxon>eudicotyledons</taxon>
        <taxon>Gunneridae</taxon>
        <taxon>Pentapetalae</taxon>
        <taxon>rosids</taxon>
        <taxon>malvids</taxon>
        <taxon>Myrtales</taxon>
        <taxon>Myrtaceae</taxon>
        <taxon>Myrtoideae</taxon>
        <taxon>Eucalypteae</taxon>
        <taxon>Eucalyptus</taxon>
    </lineage>
</organism>
<feature type="region of interest" description="Disordered" evidence="1">
    <location>
        <begin position="234"/>
        <end position="311"/>
    </location>
</feature>
<feature type="compositionally biased region" description="Low complexity" evidence="1">
    <location>
        <begin position="44"/>
        <end position="55"/>
    </location>
</feature>
<feature type="region of interest" description="Disordered" evidence="1">
    <location>
        <begin position="168"/>
        <end position="218"/>
    </location>
</feature>
<name>A0ABD3JBI6_EUCGL</name>
<sequence length="311" mass="33542">MGCGVSRFNREDGPHATSGPTYLYINPLHRRIEDFAFRRRGDRAGAAAGTALADGSTPSSKQLLYVDPDEADTSSLGSDPKLDICGGGGCGRKSISCPRPLKKDDAAPAATPAAATFLPPTRMSEPPVQVMKAKERSEDGEETIKEVREVEGGGKVGGGGEVAEEVVKEVVAEKERGSGVERKDEVKKDEVEEEEEEGEEEEEVGGIAEREDSIQLYPGSPSFREYCVLCFDESGDAEDSPKNVDGKSDTTKVENGKEKANLPTSDSVVEVPKKSRKRRRFRVPRRGPADGIRSLLHVSSCSPRRSFSKAA</sequence>
<protein>
    <submittedName>
        <fullName evidence="2">Uncharacterized protein</fullName>
    </submittedName>
</protein>